<dbReference type="Proteomes" id="UP000509327">
    <property type="component" value="Chromosome"/>
</dbReference>
<protein>
    <submittedName>
        <fullName evidence="1">Uncharacterized protein</fullName>
    </submittedName>
</protein>
<dbReference type="RefSeq" id="WP_110899073.1">
    <property type="nucleotide sequence ID" value="NZ_CP054614.1"/>
</dbReference>
<dbReference type="EMBL" id="QJSW01000025">
    <property type="protein sequence ID" value="PYE44226.1"/>
    <property type="molecule type" value="Genomic_DNA"/>
</dbReference>
<reference evidence="2 4" key="2">
    <citation type="submission" date="2020-06" db="EMBL/GenBank/DDBJ databases">
        <title>Complete genome of Paenibacillus barcinonensis KACC11450.</title>
        <authorList>
            <person name="Kim M."/>
            <person name="Park Y.-J."/>
            <person name="Shin J.-H."/>
        </authorList>
    </citation>
    <scope>NUCLEOTIDE SEQUENCE [LARGE SCALE GENOMIC DNA]</scope>
    <source>
        <strain evidence="2 4">KACC11450</strain>
    </source>
</reference>
<accession>A0A2V4V5X9</accession>
<gene>
    <name evidence="1" type="ORF">DFQ00_1253</name>
    <name evidence="2" type="ORF">HUB98_15690</name>
</gene>
<dbReference type="AlphaFoldDB" id="A0A2V4V5X9"/>
<evidence type="ECO:0000313" key="4">
    <source>
        <dbReference type="Proteomes" id="UP000509327"/>
    </source>
</evidence>
<sequence length="117" mass="13307">MNRKLRVLLIVLASCILLIGGCAITYHVKNSNIVKKATPIGLEYFKKEYNVDVEFTDSQVFAGYVSSKVILYGHIKGHENEAINIWINYNTYEVENVGGPEWLLEKGEKNISPKYKL</sequence>
<proteinExistence type="predicted"/>
<evidence type="ECO:0000313" key="2">
    <source>
        <dbReference type="EMBL" id="QKS57603.1"/>
    </source>
</evidence>
<name>A0A2V4V5X9_PAEBA</name>
<reference evidence="1 3" key="1">
    <citation type="submission" date="2018-06" db="EMBL/GenBank/DDBJ databases">
        <title>Genomic Encyclopedia of Type Strains, Phase III (KMG-III): the genomes of soil and plant-associated and newly described type strains.</title>
        <authorList>
            <person name="Whitman W."/>
        </authorList>
    </citation>
    <scope>NUCLEOTIDE SEQUENCE [LARGE SCALE GENOMIC DNA]</scope>
    <source>
        <strain evidence="1 3">CECT 7022</strain>
    </source>
</reference>
<dbReference type="EMBL" id="CP054614">
    <property type="protein sequence ID" value="QKS57603.1"/>
    <property type="molecule type" value="Genomic_DNA"/>
</dbReference>
<keyword evidence="4" id="KW-1185">Reference proteome</keyword>
<dbReference type="PROSITE" id="PS51257">
    <property type="entry name" value="PROKAR_LIPOPROTEIN"/>
    <property type="match status" value="1"/>
</dbReference>
<dbReference type="OrthoDB" id="2621075at2"/>
<evidence type="ECO:0000313" key="1">
    <source>
        <dbReference type="EMBL" id="PYE44226.1"/>
    </source>
</evidence>
<evidence type="ECO:0000313" key="3">
    <source>
        <dbReference type="Proteomes" id="UP000247790"/>
    </source>
</evidence>
<dbReference type="Proteomes" id="UP000247790">
    <property type="component" value="Unassembled WGS sequence"/>
</dbReference>
<organism evidence="1 3">
    <name type="scientific">Paenibacillus barcinonensis</name>
    <dbReference type="NCBI Taxonomy" id="198119"/>
    <lineage>
        <taxon>Bacteria</taxon>
        <taxon>Bacillati</taxon>
        <taxon>Bacillota</taxon>
        <taxon>Bacilli</taxon>
        <taxon>Bacillales</taxon>
        <taxon>Paenibacillaceae</taxon>
        <taxon>Paenibacillus</taxon>
    </lineage>
</organism>